<comment type="caution">
    <text evidence="2">The sequence shown here is derived from an EMBL/GenBank/DDBJ whole genome shotgun (WGS) entry which is preliminary data.</text>
</comment>
<gene>
    <name evidence="2" type="ORF">RIF29_21418</name>
</gene>
<reference evidence="2 3" key="1">
    <citation type="submission" date="2024-01" db="EMBL/GenBank/DDBJ databases">
        <title>The genomes of 5 underutilized Papilionoideae crops provide insights into root nodulation and disease resistanc.</title>
        <authorList>
            <person name="Yuan L."/>
        </authorList>
    </citation>
    <scope>NUCLEOTIDE SEQUENCE [LARGE SCALE GENOMIC DNA]</scope>
    <source>
        <strain evidence="2">ZHUSHIDOU_FW_LH</strain>
        <tissue evidence="2">Leaf</tissue>
    </source>
</reference>
<dbReference type="GO" id="GO:0004672">
    <property type="term" value="F:protein kinase activity"/>
    <property type="evidence" value="ECO:0007669"/>
    <property type="project" value="InterPro"/>
</dbReference>
<evidence type="ECO:0000313" key="3">
    <source>
        <dbReference type="Proteomes" id="UP001372338"/>
    </source>
</evidence>
<name>A0AAN9F6L2_CROPI</name>
<sequence length="179" mass="20131">MVTKKKTEAERKKNEVEIDTSQTQQSIQMDSSKPASNALPSESATSLPISLRLSQIVTTFDVRLKLPIKHRKLPIKQSSTTTTPTTMISIPPTMIFIPTPGWLNVLFATVLSTLGRRYYVLFVDVTHATIATSPGKTIEWNMRLRVAVFIAEALDYCNDKGCPLYHDLNAYRDLFDEVL</sequence>
<feature type="compositionally biased region" description="Basic and acidic residues" evidence="1">
    <location>
        <begin position="1"/>
        <end position="16"/>
    </location>
</feature>
<keyword evidence="3" id="KW-1185">Reference proteome</keyword>
<dbReference type="PANTHER" id="PTHR45863:SF22">
    <property type="entry name" value="SERINE_THREONINE-PROTEIN KINASE BSK1"/>
    <property type="match status" value="1"/>
</dbReference>
<dbReference type="GO" id="GO:0005524">
    <property type="term" value="F:ATP binding"/>
    <property type="evidence" value="ECO:0007669"/>
    <property type="project" value="UniProtKB-KW"/>
</dbReference>
<dbReference type="GO" id="GO:0009742">
    <property type="term" value="P:brassinosteroid mediated signaling pathway"/>
    <property type="evidence" value="ECO:0007669"/>
    <property type="project" value="InterPro"/>
</dbReference>
<accession>A0AAN9F6L2</accession>
<dbReference type="Proteomes" id="UP001372338">
    <property type="component" value="Unassembled WGS sequence"/>
</dbReference>
<organism evidence="2 3">
    <name type="scientific">Crotalaria pallida</name>
    <name type="common">Smooth rattlebox</name>
    <name type="synonym">Crotalaria striata</name>
    <dbReference type="NCBI Taxonomy" id="3830"/>
    <lineage>
        <taxon>Eukaryota</taxon>
        <taxon>Viridiplantae</taxon>
        <taxon>Streptophyta</taxon>
        <taxon>Embryophyta</taxon>
        <taxon>Tracheophyta</taxon>
        <taxon>Spermatophyta</taxon>
        <taxon>Magnoliopsida</taxon>
        <taxon>eudicotyledons</taxon>
        <taxon>Gunneridae</taxon>
        <taxon>Pentapetalae</taxon>
        <taxon>rosids</taxon>
        <taxon>fabids</taxon>
        <taxon>Fabales</taxon>
        <taxon>Fabaceae</taxon>
        <taxon>Papilionoideae</taxon>
        <taxon>50 kb inversion clade</taxon>
        <taxon>genistoids sensu lato</taxon>
        <taxon>core genistoids</taxon>
        <taxon>Crotalarieae</taxon>
        <taxon>Crotalaria</taxon>
    </lineage>
</organism>
<feature type="compositionally biased region" description="Polar residues" evidence="1">
    <location>
        <begin position="19"/>
        <end position="42"/>
    </location>
</feature>
<dbReference type="EMBL" id="JAYWIO010000004">
    <property type="protein sequence ID" value="KAK7268711.1"/>
    <property type="molecule type" value="Genomic_DNA"/>
</dbReference>
<dbReference type="AlphaFoldDB" id="A0AAN9F6L2"/>
<feature type="region of interest" description="Disordered" evidence="1">
    <location>
        <begin position="1"/>
        <end position="42"/>
    </location>
</feature>
<evidence type="ECO:0000256" key="1">
    <source>
        <dbReference type="SAM" id="MobiDB-lite"/>
    </source>
</evidence>
<dbReference type="InterPro" id="IPR045845">
    <property type="entry name" value="BSK"/>
</dbReference>
<proteinExistence type="predicted"/>
<dbReference type="PANTHER" id="PTHR45863">
    <property type="entry name" value="SERINE/THREONINE-PROTEIN KINASE BSK5"/>
    <property type="match status" value="1"/>
</dbReference>
<protein>
    <submittedName>
        <fullName evidence="2">Uncharacterized protein</fullName>
    </submittedName>
</protein>
<dbReference type="GO" id="GO:0012505">
    <property type="term" value="C:endomembrane system"/>
    <property type="evidence" value="ECO:0007669"/>
    <property type="project" value="UniProtKB-SubCell"/>
</dbReference>
<evidence type="ECO:0000313" key="2">
    <source>
        <dbReference type="EMBL" id="KAK7268711.1"/>
    </source>
</evidence>